<sequence>MNRIQTLWFLLTRRPQIIEINEPTAIHAWPTTVPIAAIARVARAMRSSRFHLVTYAIDNSDVAHILSTRLRLAPWLGDWITRNVTRFIYFALSRCVFGTSGATANYETILRKTSSLIATREIPALPSPCSCAHASAPDIDIVFLGAFDNRKGVTQLMKAWDSTPELQTKQLQILGKGNLAAAVASWCEGRKGVGLHIDPSRAQIHQTLARAKVLVLISQRNPFWREQVGLPILEGLSHGCTIVTTTETGLGDWLTKTGHIVVDPDAIPEQVGLALLHALKSPLQKNEVKRTLPAVDGRVAADLWLFADE</sequence>
<reference evidence="2" key="1">
    <citation type="journal article" date="2019" name="Int. J. Syst. Evol. Microbiol.">
        <title>The Global Catalogue of Microorganisms (GCM) 10K type strain sequencing project: providing services to taxonomists for standard genome sequencing and annotation.</title>
        <authorList>
            <consortium name="The Broad Institute Genomics Platform"/>
            <consortium name="The Broad Institute Genome Sequencing Center for Infectious Disease"/>
            <person name="Wu L."/>
            <person name="Ma J."/>
        </authorList>
    </citation>
    <scope>NUCLEOTIDE SEQUENCE [LARGE SCALE GENOMIC DNA]</scope>
    <source>
        <strain evidence="2">JCM 16950</strain>
    </source>
</reference>
<dbReference type="EMBL" id="BAABAF010000005">
    <property type="protein sequence ID" value="GAA3763603.1"/>
    <property type="molecule type" value="Genomic_DNA"/>
</dbReference>
<name>A0ABP7GGD6_9MICO</name>
<organism evidence="1 2">
    <name type="scientific">Microbacterium kribbense</name>
    <dbReference type="NCBI Taxonomy" id="433645"/>
    <lineage>
        <taxon>Bacteria</taxon>
        <taxon>Bacillati</taxon>
        <taxon>Actinomycetota</taxon>
        <taxon>Actinomycetes</taxon>
        <taxon>Micrococcales</taxon>
        <taxon>Microbacteriaceae</taxon>
        <taxon>Microbacterium</taxon>
    </lineage>
</organism>
<evidence type="ECO:0008006" key="3">
    <source>
        <dbReference type="Google" id="ProtNLM"/>
    </source>
</evidence>
<protein>
    <recommendedName>
        <fullName evidence="3">Glycosyltransferase</fullName>
    </recommendedName>
</protein>
<dbReference type="Pfam" id="PF13692">
    <property type="entry name" value="Glyco_trans_1_4"/>
    <property type="match status" value="1"/>
</dbReference>
<proteinExistence type="predicted"/>
<dbReference type="SUPFAM" id="SSF53756">
    <property type="entry name" value="UDP-Glycosyltransferase/glycogen phosphorylase"/>
    <property type="match status" value="1"/>
</dbReference>
<dbReference type="Proteomes" id="UP001500540">
    <property type="component" value="Unassembled WGS sequence"/>
</dbReference>
<comment type="caution">
    <text evidence="1">The sequence shown here is derived from an EMBL/GenBank/DDBJ whole genome shotgun (WGS) entry which is preliminary data.</text>
</comment>
<evidence type="ECO:0000313" key="1">
    <source>
        <dbReference type="EMBL" id="GAA3763603.1"/>
    </source>
</evidence>
<evidence type="ECO:0000313" key="2">
    <source>
        <dbReference type="Proteomes" id="UP001500540"/>
    </source>
</evidence>
<gene>
    <name evidence="1" type="ORF">GCM10022240_14960</name>
</gene>
<keyword evidence="2" id="KW-1185">Reference proteome</keyword>
<accession>A0ABP7GGD6</accession>
<dbReference type="Gene3D" id="3.40.50.2000">
    <property type="entry name" value="Glycogen Phosphorylase B"/>
    <property type="match status" value="1"/>
</dbReference>